<dbReference type="GO" id="GO:0003954">
    <property type="term" value="F:NADH dehydrogenase activity"/>
    <property type="evidence" value="ECO:0007669"/>
    <property type="project" value="TreeGrafter"/>
</dbReference>
<feature type="transmembrane region" description="Helical" evidence="8">
    <location>
        <begin position="148"/>
        <end position="170"/>
    </location>
</feature>
<feature type="transmembrane region" description="Helical" evidence="8">
    <location>
        <begin position="226"/>
        <end position="250"/>
    </location>
</feature>
<gene>
    <name evidence="9" type="primary">nad1</name>
</gene>
<evidence type="ECO:0000256" key="4">
    <source>
        <dbReference type="ARBA" id="ARBA00022989"/>
    </source>
</evidence>
<dbReference type="Pfam" id="PF00146">
    <property type="entry name" value="NADHdh"/>
    <property type="match status" value="1"/>
</dbReference>
<dbReference type="EC" id="7.1.1.2" evidence="7"/>
<comment type="catalytic activity">
    <reaction evidence="7">
        <text>a ubiquinone + NADH + 5 H(+)(in) = a ubiquinol + NAD(+) + 4 H(+)(out)</text>
        <dbReference type="Rhea" id="RHEA:29091"/>
        <dbReference type="Rhea" id="RHEA-COMP:9565"/>
        <dbReference type="Rhea" id="RHEA-COMP:9566"/>
        <dbReference type="ChEBI" id="CHEBI:15378"/>
        <dbReference type="ChEBI" id="CHEBI:16389"/>
        <dbReference type="ChEBI" id="CHEBI:17976"/>
        <dbReference type="ChEBI" id="CHEBI:57540"/>
        <dbReference type="ChEBI" id="CHEBI:57945"/>
        <dbReference type="EC" id="7.1.1.2"/>
    </reaction>
</comment>
<comment type="similarity">
    <text evidence="2 6">Belongs to the complex I subunit 1 family.</text>
</comment>
<organism evidence="9">
    <name type="scientific">Groenewaldozyma salmanticensis</name>
    <dbReference type="NCBI Taxonomy" id="49332"/>
    <lineage>
        <taxon>Eukaryota</taxon>
        <taxon>Fungi</taxon>
        <taxon>Dikarya</taxon>
        <taxon>Ascomycota</taxon>
        <taxon>Saccharomycotina</taxon>
        <taxon>Dipodascomycetes</taxon>
        <taxon>Dipodascales</taxon>
        <taxon>Trichomonascaceae</taxon>
        <taxon>Groenewaldozyma</taxon>
    </lineage>
</organism>
<evidence type="ECO:0000256" key="5">
    <source>
        <dbReference type="ARBA" id="ARBA00023136"/>
    </source>
</evidence>
<name>E5L081_9ASCO</name>
<keyword evidence="3 6" id="KW-0812">Transmembrane</keyword>
<feature type="transmembrane region" description="Helical" evidence="8">
    <location>
        <begin position="270"/>
        <end position="297"/>
    </location>
</feature>
<geneLocation type="mitochondrion" evidence="9"/>
<comment type="subcellular location">
    <subcellularLocation>
        <location evidence="1">Membrane</location>
        <topology evidence="1">Multi-pass membrane protein</topology>
    </subcellularLocation>
    <subcellularLocation>
        <location evidence="6">Mitochondrion inner membrane</location>
        <topology evidence="6">Multi-pass membrane protein</topology>
    </subcellularLocation>
</comment>
<dbReference type="AlphaFoldDB" id="E5L081"/>
<dbReference type="GO" id="GO:0009060">
    <property type="term" value="P:aerobic respiration"/>
    <property type="evidence" value="ECO:0007669"/>
    <property type="project" value="TreeGrafter"/>
</dbReference>
<protein>
    <recommendedName>
        <fullName evidence="7">NADH-ubiquinone oxidoreductase chain 1</fullName>
        <ecNumber evidence="7">7.1.1.2</ecNumber>
    </recommendedName>
</protein>
<dbReference type="PANTHER" id="PTHR11432:SF3">
    <property type="entry name" value="NADH-UBIQUINONE OXIDOREDUCTASE CHAIN 1"/>
    <property type="match status" value="1"/>
</dbReference>
<dbReference type="HAMAP" id="MF_01350">
    <property type="entry name" value="NDH1_NuoH"/>
    <property type="match status" value="1"/>
</dbReference>
<reference evidence="9" key="1">
    <citation type="journal article" date="2011" name="Nucleic Acids Res.">
        <title>Evolution of linear chromosomes and multipartite genomes in yeast mitochondria.</title>
        <authorList>
            <person name="Valach M."/>
            <person name="Farkas Z."/>
            <person name="Fricova D."/>
            <person name="Kovac J."/>
            <person name="Brejova B."/>
            <person name="Vinar T."/>
            <person name="Pfeiffer I."/>
            <person name="Kucsera J."/>
            <person name="Tomaska L."/>
            <person name="Lang B.F."/>
            <person name="Nosek J."/>
        </authorList>
    </citation>
    <scope>NUCLEOTIDE SEQUENCE</scope>
    <source>
        <strain evidence="9">CBS 5121</strain>
    </source>
</reference>
<proteinExistence type="inferred from homology"/>
<dbReference type="PANTHER" id="PTHR11432">
    <property type="entry name" value="NADH DEHYDROGENASE SUBUNIT 1"/>
    <property type="match status" value="1"/>
</dbReference>
<evidence type="ECO:0000313" key="9">
    <source>
        <dbReference type="EMBL" id="ADO51046.1"/>
    </source>
</evidence>
<keyword evidence="5 8" id="KW-0472">Membrane</keyword>
<dbReference type="GO" id="GO:0008137">
    <property type="term" value="F:NADH dehydrogenase (ubiquinone) activity"/>
    <property type="evidence" value="ECO:0007669"/>
    <property type="project" value="UniProtKB-EC"/>
</dbReference>
<dbReference type="EMBL" id="HQ267969">
    <property type="protein sequence ID" value="ADO51046.1"/>
    <property type="molecule type" value="Genomic_DNA"/>
</dbReference>
<feature type="transmembrane region" description="Helical" evidence="8">
    <location>
        <begin position="107"/>
        <end position="127"/>
    </location>
</feature>
<accession>E5L081</accession>
<evidence type="ECO:0000256" key="8">
    <source>
        <dbReference type="SAM" id="Phobius"/>
    </source>
</evidence>
<keyword evidence="6" id="KW-0520">NAD</keyword>
<keyword evidence="7" id="KW-0830">Ubiquinone</keyword>
<dbReference type="GO" id="GO:0005743">
    <property type="term" value="C:mitochondrial inner membrane"/>
    <property type="evidence" value="ECO:0007669"/>
    <property type="project" value="UniProtKB-SubCell"/>
</dbReference>
<keyword evidence="4 8" id="KW-1133">Transmembrane helix</keyword>
<dbReference type="InterPro" id="IPR018086">
    <property type="entry name" value="NADH_UbQ_OxRdtase_su1_CS"/>
</dbReference>
<dbReference type="InterPro" id="IPR001694">
    <property type="entry name" value="NADH_UbQ_OxRdtase_su1/FPO"/>
</dbReference>
<dbReference type="PROSITE" id="PS00667">
    <property type="entry name" value="COMPLEX1_ND1_1"/>
    <property type="match status" value="1"/>
</dbReference>
<feature type="transmembrane region" description="Helical" evidence="8">
    <location>
        <begin position="7"/>
        <end position="24"/>
    </location>
</feature>
<evidence type="ECO:0000256" key="7">
    <source>
        <dbReference type="RuleBase" id="RU000473"/>
    </source>
</evidence>
<feature type="transmembrane region" description="Helical" evidence="8">
    <location>
        <begin position="176"/>
        <end position="194"/>
    </location>
</feature>
<evidence type="ECO:0000256" key="1">
    <source>
        <dbReference type="ARBA" id="ARBA00004141"/>
    </source>
</evidence>
<dbReference type="RefSeq" id="YP_003935022.1">
    <property type="nucleotide sequence ID" value="NC_014613.1"/>
</dbReference>
<keyword evidence="7 9" id="KW-0496">Mitochondrion</keyword>
<evidence type="ECO:0000256" key="3">
    <source>
        <dbReference type="ARBA" id="ARBA00022692"/>
    </source>
</evidence>
<feature type="transmembrane region" description="Helical" evidence="8">
    <location>
        <begin position="309"/>
        <end position="335"/>
    </location>
</feature>
<dbReference type="GeneID" id="9845424"/>
<evidence type="ECO:0000256" key="2">
    <source>
        <dbReference type="ARBA" id="ARBA00010535"/>
    </source>
</evidence>
<sequence length="341" mass="39034">MFLFFDIIELIIFLVMILFTVAYLTVLERKTMGYMQRRIGPNVVGWYGLLQAFADAVKLLIKEIVIPKSANKILFFIGPIIVLLTALLVWLSIPFGPLFTMGYSNYSILYILSIGSVGVFGGLFAGWSSNSKYSFMSSIRSTAQLISYELVLTTVYILVIMFINSLNFFFTVDIQTNAWLTLPLLPIMLIYYISTISETGRPPFDLLEAESELVAGHMTEYSAGPFVYFFLAEYSNLIFMSSTTILLFFGGYDYPFFFSDLIFNLLPNNLLITVSGILYTLSIMFKLCISMFIFIWVRASFPRFTYDNLINLCWVIFLPILFGYILFVPSILYFLNSFLII</sequence>
<evidence type="ECO:0000256" key="6">
    <source>
        <dbReference type="RuleBase" id="RU000471"/>
    </source>
</evidence>
<feature type="transmembrane region" description="Helical" evidence="8">
    <location>
        <begin position="73"/>
        <end position="95"/>
    </location>
</feature>
<keyword evidence="9" id="KW-0560">Oxidoreductase</keyword>